<dbReference type="AGR" id="Xenbase:XB-GENE-17346853"/>
<organism evidence="3 4">
    <name type="scientific">Xenopus laevis</name>
    <name type="common">African clawed frog</name>
    <dbReference type="NCBI Taxonomy" id="8355"/>
    <lineage>
        <taxon>Eukaryota</taxon>
        <taxon>Metazoa</taxon>
        <taxon>Chordata</taxon>
        <taxon>Craniata</taxon>
        <taxon>Vertebrata</taxon>
        <taxon>Euteleostomi</taxon>
        <taxon>Amphibia</taxon>
        <taxon>Batrachia</taxon>
        <taxon>Anura</taxon>
        <taxon>Pipoidea</taxon>
        <taxon>Pipidae</taxon>
        <taxon>Xenopodinae</taxon>
        <taxon>Xenopus</taxon>
        <taxon>Xenopus</taxon>
    </lineage>
</organism>
<reference evidence="4" key="1">
    <citation type="submission" date="2025-08" db="UniProtKB">
        <authorList>
            <consortium name="RefSeq"/>
        </authorList>
    </citation>
    <scope>IDENTIFICATION</scope>
    <source>
        <strain evidence="4">J_2021</strain>
        <tissue evidence="4">Erythrocytes</tissue>
    </source>
</reference>
<gene>
    <name evidence="4 5" type="primary">dnajc14.L</name>
</gene>
<proteinExistence type="predicted"/>
<sequence>MEKQMQGDLEKHGDTTQVLPCNNDQEFFRLENAYSPSTNQGVKPNIQQNGTETPYTELRKCNQKSFLPNQDFINNAKENEKKVPTDHFIKAGDPGSKTFIFEKDITFQSGKHSEHRSVSETAGCSKLDSSTLQSNCRYATENYNSNCDNYLDSEDHSLGRGCHHFSSYQQQPLDGEGDEDADCERQIEGEEDLGKGTGGKRTSRRGKSRTHLRWDGHQTSFSGGKHKVGRKKSYADGRHDLQSLVPQPLVWLSTSCFHMLINFVLVIGEFVETLGMLLYMKLWLPARDLDLLKIQLRTFGQWLNQWRKDLWNWSLACGLWLLSMMKMACALLFLVLMLSVGSARLCWQYIKSALDRVIVSKYRASGFSLKLHTVWKIITQNRTCSRIFHNFKQWTSSIWPFKLRKAQDTSWASTGSPRMGKVQPGEEVERLLTMADIPEEDLNPFQVLGVEMNASDAELKKAYRQLAVLVHPDKNNHPRAEEAFKVLRAAWDTVSNPEKRREYEMKRMSETELAKSMNEFLSKLQDDLKEAMNSMMCSKCQGKHRRFEMDRDPANARYCAECGKMHSAEEGDFWAESSMLGLKITYFAMMQGKVFDITEWAGCQRVGISPDTHRVPYHISFGSRNPSNTGRQRAPSESSPTSAADLQNLLNRIFQGTPGSMPNGNIFNSTQSPPHGPQSPSGQSKPETAPRSDTKSKKKKKVRRPVQR</sequence>
<dbReference type="PANTHER" id="PTHR44665:SF1">
    <property type="entry name" value="DNAJ HOMOLOG SUBFAMILY C MEMBER 14"/>
    <property type="match status" value="1"/>
</dbReference>
<feature type="compositionally biased region" description="Polar residues" evidence="1">
    <location>
        <begin position="622"/>
        <end position="642"/>
    </location>
</feature>
<dbReference type="SMART" id="SM00271">
    <property type="entry name" value="DnaJ"/>
    <property type="match status" value="1"/>
</dbReference>
<feature type="region of interest" description="Disordered" evidence="1">
    <location>
        <begin position="617"/>
        <end position="642"/>
    </location>
</feature>
<feature type="compositionally biased region" description="Basic residues" evidence="1">
    <location>
        <begin position="696"/>
        <end position="708"/>
    </location>
</feature>
<dbReference type="CTD" id="108708570"/>
<dbReference type="OMA" id="CRYATEN"/>
<feature type="compositionally biased region" description="Polar residues" evidence="1">
    <location>
        <begin position="657"/>
        <end position="668"/>
    </location>
</feature>
<protein>
    <submittedName>
        <fullName evidence="4">DnaJ homolog subfamily C member 14</fullName>
    </submittedName>
</protein>
<dbReference type="Proteomes" id="UP000186698">
    <property type="component" value="Chromosome 2L"/>
</dbReference>
<dbReference type="Gene3D" id="1.10.287.110">
    <property type="entry name" value="DnaJ domain"/>
    <property type="match status" value="1"/>
</dbReference>
<dbReference type="STRING" id="8355.A0A1L8HHY0"/>
<feature type="region of interest" description="Disordered" evidence="1">
    <location>
        <begin position="654"/>
        <end position="708"/>
    </location>
</feature>
<dbReference type="InterPro" id="IPR036869">
    <property type="entry name" value="J_dom_sf"/>
</dbReference>
<accession>A0A1L8HHY0</accession>
<dbReference type="PANTHER" id="PTHR44665">
    <property type="entry name" value="DNAJ HOMOLOG SUBFAMILY C MEMBER 14"/>
    <property type="match status" value="1"/>
</dbReference>
<dbReference type="InterPro" id="IPR032843">
    <property type="entry name" value="Jiv"/>
</dbReference>
<dbReference type="PaxDb" id="8355-A0A1L8HHY0"/>
<keyword evidence="3" id="KW-1185">Reference proteome</keyword>
<dbReference type="SUPFAM" id="SSF46565">
    <property type="entry name" value="Chaperone J-domain"/>
    <property type="match status" value="1"/>
</dbReference>
<dbReference type="AlphaFoldDB" id="A0A1L8HHY0"/>
<evidence type="ECO:0000313" key="3">
    <source>
        <dbReference type="Proteomes" id="UP000186698"/>
    </source>
</evidence>
<dbReference type="Bgee" id="108708570">
    <property type="expression patterns" value="Expressed in blastula and 19 other cell types or tissues"/>
</dbReference>
<dbReference type="CDD" id="cd06257">
    <property type="entry name" value="DnaJ"/>
    <property type="match status" value="1"/>
</dbReference>
<dbReference type="OrthoDB" id="1507364at2759"/>
<dbReference type="PRINTS" id="PR00625">
    <property type="entry name" value="JDOMAIN"/>
</dbReference>
<dbReference type="KEGG" id="xla:108708570"/>
<feature type="compositionally biased region" description="Basic residues" evidence="1">
    <location>
        <begin position="201"/>
        <end position="211"/>
    </location>
</feature>
<feature type="transmembrane region" description="Helical" evidence="2">
    <location>
        <begin position="249"/>
        <end position="271"/>
    </location>
</feature>
<evidence type="ECO:0000256" key="2">
    <source>
        <dbReference type="SAM" id="Phobius"/>
    </source>
</evidence>
<dbReference type="GeneID" id="108708570"/>
<evidence type="ECO:0000313" key="5">
    <source>
        <dbReference type="Xenbase" id="XB-GENE-17346853"/>
    </source>
</evidence>
<name>A0A1L8HHY0_XENLA</name>
<dbReference type="Pfam" id="PF14901">
    <property type="entry name" value="Jiv90"/>
    <property type="match status" value="1"/>
</dbReference>
<dbReference type="InterPro" id="IPR052317">
    <property type="entry name" value="Viral_replicn-host_int_reg"/>
</dbReference>
<feature type="region of interest" description="Disordered" evidence="1">
    <location>
        <begin position="188"/>
        <end position="230"/>
    </location>
</feature>
<evidence type="ECO:0000256" key="1">
    <source>
        <dbReference type="SAM" id="MobiDB-lite"/>
    </source>
</evidence>
<dbReference type="GO" id="GO:0050780">
    <property type="term" value="F:dopamine receptor binding"/>
    <property type="evidence" value="ECO:0000318"/>
    <property type="project" value="GO_Central"/>
</dbReference>
<keyword evidence="2" id="KW-0472">Membrane</keyword>
<dbReference type="Xenbase" id="XB-GENE-17346853">
    <property type="gene designation" value="dnajc14.L"/>
</dbReference>
<dbReference type="RefSeq" id="XP_018102902.1">
    <property type="nucleotide sequence ID" value="XM_018247413.2"/>
</dbReference>
<keyword evidence="2" id="KW-0812">Transmembrane</keyword>
<evidence type="ECO:0000313" key="4">
    <source>
        <dbReference type="RefSeq" id="XP_018102902.1"/>
    </source>
</evidence>
<dbReference type="PROSITE" id="PS50076">
    <property type="entry name" value="DNAJ_2"/>
    <property type="match status" value="1"/>
</dbReference>
<feature type="transmembrane region" description="Helical" evidence="2">
    <location>
        <begin position="310"/>
        <end position="338"/>
    </location>
</feature>
<feature type="compositionally biased region" description="Low complexity" evidence="1">
    <location>
        <begin position="669"/>
        <end position="686"/>
    </location>
</feature>
<dbReference type="Pfam" id="PF00226">
    <property type="entry name" value="DnaJ"/>
    <property type="match status" value="1"/>
</dbReference>
<dbReference type="InterPro" id="IPR001623">
    <property type="entry name" value="DnaJ_domain"/>
</dbReference>
<keyword evidence="2" id="KW-1133">Transmembrane helix</keyword>